<evidence type="ECO:0000256" key="3">
    <source>
        <dbReference type="ARBA" id="ARBA00005117"/>
    </source>
</evidence>
<feature type="domain" description="Myo-inositol-1-phosphate synthase GAPDH-like" evidence="7">
    <location>
        <begin position="229"/>
        <end position="333"/>
    </location>
</feature>
<dbReference type="Pfam" id="PF07994">
    <property type="entry name" value="NAD_binding_5"/>
    <property type="match status" value="1"/>
</dbReference>
<proteinExistence type="inferred from homology"/>
<dbReference type="GO" id="GO:0006021">
    <property type="term" value="P:inositol biosynthetic process"/>
    <property type="evidence" value="ECO:0007669"/>
    <property type="project" value="UniProtKB-UniPathway"/>
</dbReference>
<comment type="pathway">
    <text evidence="3">Polyol metabolism; myo-inositol biosynthesis; myo-inositol from D-glucose 6-phosphate: step 1/2.</text>
</comment>
<sequence>MSANWYGCITQIPPRGRHGGVGYRGRLPSLSDVSHAALGGWEVRPTPLGKALYEARILDHDLVRQVRDEMDGFTFMPGVFDPSFVGETQHAGATHVVSGEEASTWRRKVERIRTDIRNFKRDNGVDGHTTVIWSASVERPSEAEYDSPERMLHAIDTNENDDISPSIIYAIASALEGCSFVNGGSQNTLSAALSELFEADYRRSNLADDGNWNASTETAYLLGTDFKAGQTKFKTAAVEYVRALGLTPMVVASSNHLGNNDMLNLTSKATVKAKMRVKSNIFGPWDEDQLDHQVRVMYTSYIGDEKRDFVEYTSLGFLGCPHTMVTYTRCMDSILCVPLMIDAAVWCDYFCGKGADGGDAARATAYLFKVPEGGARGVDPGFHHQMGVLEKTLLKLEGGSDSSGALSFKVIRDSVVEGIITQEQANALIAKGSK</sequence>
<organism evidence="8">
    <name type="scientific">Corethron hystrix</name>
    <dbReference type="NCBI Taxonomy" id="216773"/>
    <lineage>
        <taxon>Eukaryota</taxon>
        <taxon>Sar</taxon>
        <taxon>Stramenopiles</taxon>
        <taxon>Ochrophyta</taxon>
        <taxon>Bacillariophyta</taxon>
        <taxon>Coscinodiscophyceae</taxon>
        <taxon>Corethrophycidae</taxon>
        <taxon>Corethrales</taxon>
        <taxon>Corethraceae</taxon>
        <taxon>Corethron</taxon>
    </lineage>
</organism>
<evidence type="ECO:0000256" key="6">
    <source>
        <dbReference type="ARBA" id="ARBA00022550"/>
    </source>
</evidence>
<evidence type="ECO:0000313" key="8">
    <source>
        <dbReference type="EMBL" id="CAD8891851.1"/>
    </source>
</evidence>
<dbReference type="EMBL" id="HBFR01026444">
    <property type="protein sequence ID" value="CAD8891851.1"/>
    <property type="molecule type" value="Transcribed_RNA"/>
</dbReference>
<dbReference type="GO" id="GO:0004512">
    <property type="term" value="F:inositol-3-phosphate synthase activity"/>
    <property type="evidence" value="ECO:0007669"/>
    <property type="project" value="UniProtKB-EC"/>
</dbReference>
<dbReference type="SUPFAM" id="SSF55347">
    <property type="entry name" value="Glyceraldehyde-3-phosphate dehydrogenase-like, C-terminal domain"/>
    <property type="match status" value="1"/>
</dbReference>
<dbReference type="Pfam" id="PF01658">
    <property type="entry name" value="Inos-1-P_synth"/>
    <property type="match status" value="1"/>
</dbReference>
<dbReference type="SUPFAM" id="SSF51735">
    <property type="entry name" value="NAD(P)-binding Rossmann-fold domains"/>
    <property type="match status" value="1"/>
</dbReference>
<evidence type="ECO:0000256" key="5">
    <source>
        <dbReference type="ARBA" id="ARBA00012125"/>
    </source>
</evidence>
<protein>
    <recommendedName>
        <fullName evidence="5">inositol-3-phosphate synthase</fullName>
        <ecNumber evidence="5">5.5.1.4</ecNumber>
    </recommendedName>
</protein>
<comment type="cofactor">
    <cofactor evidence="2">
        <name>NAD(+)</name>
        <dbReference type="ChEBI" id="CHEBI:57540"/>
    </cofactor>
</comment>
<gene>
    <name evidence="8" type="ORF">CHYS00102_LOCUS19057</name>
</gene>
<reference evidence="8" key="1">
    <citation type="submission" date="2021-01" db="EMBL/GenBank/DDBJ databases">
        <authorList>
            <person name="Corre E."/>
            <person name="Pelletier E."/>
            <person name="Niang G."/>
            <person name="Scheremetjew M."/>
            <person name="Finn R."/>
            <person name="Kale V."/>
            <person name="Holt S."/>
            <person name="Cochrane G."/>
            <person name="Meng A."/>
            <person name="Brown T."/>
            <person name="Cohen L."/>
        </authorList>
    </citation>
    <scope>NUCLEOTIDE SEQUENCE</scope>
    <source>
        <strain evidence="8">308</strain>
    </source>
</reference>
<dbReference type="Gene3D" id="3.40.50.720">
    <property type="entry name" value="NAD(P)-binding Rossmann-like Domain"/>
    <property type="match status" value="1"/>
</dbReference>
<evidence type="ECO:0000256" key="1">
    <source>
        <dbReference type="ARBA" id="ARBA00000113"/>
    </source>
</evidence>
<dbReference type="InterPro" id="IPR013021">
    <property type="entry name" value="Myo-inos-1-P_Synthase_GAPDH"/>
</dbReference>
<dbReference type="EC" id="5.5.1.4" evidence="5"/>
<evidence type="ECO:0000259" key="7">
    <source>
        <dbReference type="Pfam" id="PF01658"/>
    </source>
</evidence>
<dbReference type="AlphaFoldDB" id="A0A7S1FWF0"/>
<dbReference type="GO" id="GO:0008654">
    <property type="term" value="P:phospholipid biosynthetic process"/>
    <property type="evidence" value="ECO:0007669"/>
    <property type="project" value="InterPro"/>
</dbReference>
<dbReference type="InterPro" id="IPR002587">
    <property type="entry name" value="Myo-inos-1-P_Synthase"/>
</dbReference>
<dbReference type="InterPro" id="IPR036291">
    <property type="entry name" value="NAD(P)-bd_dom_sf"/>
</dbReference>
<comment type="catalytic activity">
    <reaction evidence="1">
        <text>D-glucose 6-phosphate = 1D-myo-inositol 3-phosphate</text>
        <dbReference type="Rhea" id="RHEA:10716"/>
        <dbReference type="ChEBI" id="CHEBI:58401"/>
        <dbReference type="ChEBI" id="CHEBI:61548"/>
        <dbReference type="EC" id="5.5.1.4"/>
    </reaction>
</comment>
<dbReference type="UniPathway" id="UPA00823">
    <property type="reaction ID" value="UER00787"/>
</dbReference>
<evidence type="ECO:0000256" key="4">
    <source>
        <dbReference type="ARBA" id="ARBA00010813"/>
    </source>
</evidence>
<comment type="similarity">
    <text evidence="4">Belongs to the myo-inositol 1-phosphate synthase family.</text>
</comment>
<keyword evidence="6" id="KW-0398">Inositol biosynthesis</keyword>
<dbReference type="Gene3D" id="3.30.360.10">
    <property type="entry name" value="Dihydrodipicolinate Reductase, domain 2"/>
    <property type="match status" value="1"/>
</dbReference>
<name>A0A7S1FWF0_9STRA</name>
<evidence type="ECO:0000256" key="2">
    <source>
        <dbReference type="ARBA" id="ARBA00001911"/>
    </source>
</evidence>
<dbReference type="PANTHER" id="PTHR11510">
    <property type="entry name" value="MYO-INOSITOL-1 PHOSPHATE SYNTHASE"/>
    <property type="match status" value="1"/>
</dbReference>
<accession>A0A7S1FWF0</accession>